<organism evidence="3 4">
    <name type="scientific">Spiroplasma chinense</name>
    <dbReference type="NCBI Taxonomy" id="216932"/>
    <lineage>
        <taxon>Bacteria</taxon>
        <taxon>Bacillati</taxon>
        <taxon>Mycoplasmatota</taxon>
        <taxon>Mollicutes</taxon>
        <taxon>Entomoplasmatales</taxon>
        <taxon>Spiroplasmataceae</taxon>
        <taxon>Spiroplasma</taxon>
    </lineage>
</organism>
<keyword evidence="4" id="KW-1185">Reference proteome</keyword>
<dbReference type="Proteomes" id="UP000323144">
    <property type="component" value="Chromosome"/>
</dbReference>
<dbReference type="EMBL" id="CP043026">
    <property type="protein sequence ID" value="QEH62200.1"/>
    <property type="molecule type" value="Genomic_DNA"/>
</dbReference>
<dbReference type="AlphaFoldDB" id="A0A5B9Y5H4"/>
<keyword evidence="2" id="KW-0812">Transmembrane</keyword>
<evidence type="ECO:0008006" key="5">
    <source>
        <dbReference type="Google" id="ProtNLM"/>
    </source>
</evidence>
<sequence length="263" mass="30546">MPNIWNDHNKFIPDWSRMAIIAGCVLVTFVVLLATIINVSVYVKSKGRTSEINQRELFDKLQKNSGYNDITLHYGERRRFNNHFNYRAAYQELHLAEWYEKTNTSKGTMLMLYNFTNILDIRNQVSNFWSRSIYCHIFAAFGVFLNYGTLIAASIVSVGYQDKAHLAEIYASLCGLGVLNILVGWIWWTKLFNRLNSRIKELATPILTEAELKFIMEQFRLQALVPFTVNTSIRTHRPGRKQPKEKDSEPKIREINVTESISQ</sequence>
<reference evidence="3 4" key="1">
    <citation type="submission" date="2019-08" db="EMBL/GenBank/DDBJ databases">
        <title>Complete genome sequence of Spiroplasma chinense CCH (DSM 19755).</title>
        <authorList>
            <person name="Shen H.-Y."/>
            <person name="Lin Y.-C."/>
            <person name="Chou L."/>
            <person name="Kuo C.-H."/>
        </authorList>
    </citation>
    <scope>NUCLEOTIDE SEQUENCE [LARGE SCALE GENOMIC DNA]</scope>
    <source>
        <strain evidence="3 4">CCH</strain>
    </source>
</reference>
<gene>
    <name evidence="3" type="ORF">SCHIN_v1c10070</name>
</gene>
<feature type="transmembrane region" description="Helical" evidence="2">
    <location>
        <begin position="133"/>
        <end position="157"/>
    </location>
</feature>
<feature type="compositionally biased region" description="Basic and acidic residues" evidence="1">
    <location>
        <begin position="242"/>
        <end position="256"/>
    </location>
</feature>
<evidence type="ECO:0000256" key="2">
    <source>
        <dbReference type="SAM" id="Phobius"/>
    </source>
</evidence>
<name>A0A5B9Y5H4_9MOLU</name>
<feature type="transmembrane region" description="Helical" evidence="2">
    <location>
        <begin position="20"/>
        <end position="43"/>
    </location>
</feature>
<evidence type="ECO:0000313" key="4">
    <source>
        <dbReference type="Proteomes" id="UP000323144"/>
    </source>
</evidence>
<keyword evidence="2" id="KW-0472">Membrane</keyword>
<protein>
    <recommendedName>
        <fullName evidence="5">Transmembrane protein</fullName>
    </recommendedName>
</protein>
<feature type="transmembrane region" description="Helical" evidence="2">
    <location>
        <begin position="169"/>
        <end position="188"/>
    </location>
</feature>
<accession>A0A5B9Y5H4</accession>
<evidence type="ECO:0000256" key="1">
    <source>
        <dbReference type="SAM" id="MobiDB-lite"/>
    </source>
</evidence>
<feature type="region of interest" description="Disordered" evidence="1">
    <location>
        <begin position="236"/>
        <end position="263"/>
    </location>
</feature>
<dbReference type="RefSeq" id="WP_166508566.1">
    <property type="nucleotide sequence ID" value="NZ_CP043026.1"/>
</dbReference>
<evidence type="ECO:0000313" key="3">
    <source>
        <dbReference type="EMBL" id="QEH62200.1"/>
    </source>
</evidence>
<proteinExistence type="predicted"/>
<keyword evidence="2" id="KW-1133">Transmembrane helix</keyword>
<dbReference type="KEGG" id="schi:SCHIN_v1c10070"/>